<protein>
    <submittedName>
        <fullName evidence="1">Uncharacterized protein</fullName>
    </submittedName>
</protein>
<keyword evidence="2" id="KW-1185">Reference proteome</keyword>
<comment type="caution">
    <text evidence="1">The sequence shown here is derived from an EMBL/GenBank/DDBJ whole genome shotgun (WGS) entry which is preliminary data.</text>
</comment>
<proteinExistence type="predicted"/>
<sequence>MSLSRVGFGTILLQSKGHKNAAHCFKIQNNEAAAEDEEGVRLLTAWRGKLYINAPSWNLSFWSIFASVLDCKSRKTIEWEMAWLLSLFVETLESKKSSGVFLLE</sequence>
<reference evidence="1 2" key="1">
    <citation type="submission" date="2024-01" db="EMBL/GenBank/DDBJ databases">
        <title>The genomes of 5 underutilized Papilionoideae crops provide insights into root nodulation and disease resistanc.</title>
        <authorList>
            <person name="Jiang F."/>
        </authorList>
    </citation>
    <scope>NUCLEOTIDE SEQUENCE [LARGE SCALE GENOMIC DNA]</scope>
    <source>
        <strain evidence="1">LVBAO_FW01</strain>
        <tissue evidence="1">Leaves</tissue>
    </source>
</reference>
<evidence type="ECO:0000313" key="1">
    <source>
        <dbReference type="EMBL" id="KAK7345543.1"/>
    </source>
</evidence>
<dbReference type="AlphaFoldDB" id="A0AAN9QWC2"/>
<accession>A0AAN9QWC2</accession>
<dbReference type="EMBL" id="JAYMYQ010000003">
    <property type="protein sequence ID" value="KAK7345543.1"/>
    <property type="molecule type" value="Genomic_DNA"/>
</dbReference>
<organism evidence="1 2">
    <name type="scientific">Canavalia gladiata</name>
    <name type="common">Sword bean</name>
    <name type="synonym">Dolichos gladiatus</name>
    <dbReference type="NCBI Taxonomy" id="3824"/>
    <lineage>
        <taxon>Eukaryota</taxon>
        <taxon>Viridiplantae</taxon>
        <taxon>Streptophyta</taxon>
        <taxon>Embryophyta</taxon>
        <taxon>Tracheophyta</taxon>
        <taxon>Spermatophyta</taxon>
        <taxon>Magnoliopsida</taxon>
        <taxon>eudicotyledons</taxon>
        <taxon>Gunneridae</taxon>
        <taxon>Pentapetalae</taxon>
        <taxon>rosids</taxon>
        <taxon>fabids</taxon>
        <taxon>Fabales</taxon>
        <taxon>Fabaceae</taxon>
        <taxon>Papilionoideae</taxon>
        <taxon>50 kb inversion clade</taxon>
        <taxon>NPAAA clade</taxon>
        <taxon>indigoferoid/millettioid clade</taxon>
        <taxon>Phaseoleae</taxon>
        <taxon>Canavalia</taxon>
    </lineage>
</organism>
<evidence type="ECO:0000313" key="2">
    <source>
        <dbReference type="Proteomes" id="UP001367508"/>
    </source>
</evidence>
<dbReference type="Proteomes" id="UP001367508">
    <property type="component" value="Unassembled WGS sequence"/>
</dbReference>
<gene>
    <name evidence="1" type="ORF">VNO77_16148</name>
</gene>
<name>A0AAN9QWC2_CANGL</name>